<dbReference type="FunFam" id="1.20.1250.20:FF:000781">
    <property type="entry name" value="Vesicular GLUtamate transporter"/>
    <property type="match status" value="1"/>
</dbReference>
<dbReference type="GO" id="GO:0035249">
    <property type="term" value="P:synaptic transmission, glutamatergic"/>
    <property type="evidence" value="ECO:0007669"/>
    <property type="project" value="TreeGrafter"/>
</dbReference>
<keyword evidence="2 6" id="KW-0812">Transmembrane</keyword>
<dbReference type="GO" id="GO:0050803">
    <property type="term" value="P:regulation of synapse structure or activity"/>
    <property type="evidence" value="ECO:0007669"/>
    <property type="project" value="TreeGrafter"/>
</dbReference>
<dbReference type="GO" id="GO:0060076">
    <property type="term" value="C:excitatory synapse"/>
    <property type="evidence" value="ECO:0007669"/>
    <property type="project" value="TreeGrafter"/>
</dbReference>
<evidence type="ECO:0000313" key="9">
    <source>
        <dbReference type="WBParaSite" id="L893_g8037.t1"/>
    </source>
</evidence>
<dbReference type="AlphaFoldDB" id="A0A1I8AR58"/>
<dbReference type="WBParaSite" id="L893_g8037.t1">
    <property type="protein sequence ID" value="L893_g8037.t1"/>
    <property type="gene ID" value="L893_g8037"/>
</dbReference>
<feature type="transmembrane region" description="Helical" evidence="6">
    <location>
        <begin position="170"/>
        <end position="190"/>
    </location>
</feature>
<dbReference type="GO" id="GO:0030672">
    <property type="term" value="C:synaptic vesicle membrane"/>
    <property type="evidence" value="ECO:0007669"/>
    <property type="project" value="TreeGrafter"/>
</dbReference>
<feature type="transmembrane region" description="Helical" evidence="6">
    <location>
        <begin position="571"/>
        <end position="593"/>
    </location>
</feature>
<dbReference type="InterPro" id="IPR036259">
    <property type="entry name" value="MFS_trans_sf"/>
</dbReference>
<accession>A0A1I8AR58</accession>
<evidence type="ECO:0000256" key="6">
    <source>
        <dbReference type="SAM" id="Phobius"/>
    </source>
</evidence>
<proteinExistence type="predicted"/>
<feature type="domain" description="Major facilitator superfamily (MFS) profile" evidence="7">
    <location>
        <begin position="180"/>
        <end position="597"/>
    </location>
</feature>
<keyword evidence="8" id="KW-1185">Reference proteome</keyword>
<evidence type="ECO:0000256" key="5">
    <source>
        <dbReference type="SAM" id="MobiDB-lite"/>
    </source>
</evidence>
<dbReference type="SUPFAM" id="SSF103473">
    <property type="entry name" value="MFS general substrate transporter"/>
    <property type="match status" value="1"/>
</dbReference>
<dbReference type="PANTHER" id="PTHR11662:SF206">
    <property type="entry name" value="MAJOR FACILITATOR SUPERFAMILY (MFS) PROFILE DOMAIN-CONTAINING PROTEIN-RELATED"/>
    <property type="match status" value="1"/>
</dbReference>
<reference evidence="9" key="1">
    <citation type="submission" date="2016-11" db="UniProtKB">
        <authorList>
            <consortium name="WormBaseParasite"/>
        </authorList>
    </citation>
    <scope>IDENTIFICATION</scope>
</reference>
<dbReference type="InterPro" id="IPR011701">
    <property type="entry name" value="MFS"/>
</dbReference>
<feature type="region of interest" description="Disordered" evidence="5">
    <location>
        <begin position="1"/>
        <end position="20"/>
    </location>
</feature>
<name>A0A1I8AR58_9BILA</name>
<dbReference type="Pfam" id="PF07690">
    <property type="entry name" value="MFS_1"/>
    <property type="match status" value="1"/>
</dbReference>
<feature type="transmembrane region" description="Helical" evidence="6">
    <location>
        <begin position="490"/>
        <end position="518"/>
    </location>
</feature>
<dbReference type="FunFam" id="1.20.1250.20:FF:000226">
    <property type="entry name" value="Vesicular GLUtamate transporter"/>
    <property type="match status" value="1"/>
</dbReference>
<keyword evidence="3 6" id="KW-1133">Transmembrane helix</keyword>
<dbReference type="GO" id="GO:0005326">
    <property type="term" value="F:neurotransmitter transmembrane transporter activity"/>
    <property type="evidence" value="ECO:0007669"/>
    <property type="project" value="TreeGrafter"/>
</dbReference>
<dbReference type="InterPro" id="IPR050382">
    <property type="entry name" value="MFS_Na/Anion_cotransporter"/>
</dbReference>
<feature type="transmembrane region" description="Helical" evidence="6">
    <location>
        <begin position="250"/>
        <end position="271"/>
    </location>
</feature>
<dbReference type="Proteomes" id="UP000095287">
    <property type="component" value="Unplaced"/>
</dbReference>
<evidence type="ECO:0000313" key="8">
    <source>
        <dbReference type="Proteomes" id="UP000095287"/>
    </source>
</evidence>
<evidence type="ECO:0000256" key="3">
    <source>
        <dbReference type="ARBA" id="ARBA00022989"/>
    </source>
</evidence>
<dbReference type="GO" id="GO:0005313">
    <property type="term" value="F:L-glutamate transmembrane transporter activity"/>
    <property type="evidence" value="ECO:0007669"/>
    <property type="project" value="TreeGrafter"/>
</dbReference>
<evidence type="ECO:0000256" key="4">
    <source>
        <dbReference type="ARBA" id="ARBA00023136"/>
    </source>
</evidence>
<dbReference type="Gene3D" id="1.20.1250.20">
    <property type="entry name" value="MFS general substrate transporter like domains"/>
    <property type="match status" value="2"/>
</dbReference>
<feature type="transmembrane region" description="Helical" evidence="6">
    <location>
        <begin position="313"/>
        <end position="335"/>
    </location>
</feature>
<comment type="subcellular location">
    <subcellularLocation>
        <location evidence="1">Membrane</location>
        <topology evidence="1">Multi-pass membrane protein</topology>
    </subcellularLocation>
</comment>
<feature type="transmembrane region" description="Helical" evidence="6">
    <location>
        <begin position="341"/>
        <end position="360"/>
    </location>
</feature>
<evidence type="ECO:0000256" key="1">
    <source>
        <dbReference type="ARBA" id="ARBA00004141"/>
    </source>
</evidence>
<feature type="transmembrane region" description="Helical" evidence="6">
    <location>
        <begin position="407"/>
        <end position="427"/>
    </location>
</feature>
<organism evidence="8 9">
    <name type="scientific">Steinernema glaseri</name>
    <dbReference type="NCBI Taxonomy" id="37863"/>
    <lineage>
        <taxon>Eukaryota</taxon>
        <taxon>Metazoa</taxon>
        <taxon>Ecdysozoa</taxon>
        <taxon>Nematoda</taxon>
        <taxon>Chromadorea</taxon>
        <taxon>Rhabditida</taxon>
        <taxon>Tylenchina</taxon>
        <taxon>Panagrolaimomorpha</taxon>
        <taxon>Strongyloidoidea</taxon>
        <taxon>Steinernematidae</taxon>
        <taxon>Steinernema</taxon>
    </lineage>
</organism>
<evidence type="ECO:0000256" key="2">
    <source>
        <dbReference type="ARBA" id="ARBA00022692"/>
    </source>
</evidence>
<sequence>MEKNRRKGTFFGHNSSSSPRKRFHFRRLGKRAPKITKSCLNRIMPLHGWTLTSLKQLLLCVVKNHPLWNSERAQLPLVPARSLFSVLRNTLGNPVLPPQVDSSLRVNFGLPTRFASAEFREMETDERRAERIFRTATSASVVTKASTASDPDLQSIEESQDCCFLSKKRWQIAICASFGLMIAFGIRCNFGAAKARMVNNFTDPFGDVYAQEFFWTPTELGMLESSFFYGYAVSQIPGGLLAAKFAPNKLYAVSVSVAGLLNILMAVALNFHPQADLVVVVIQICQGLSLGVAFPAMHGVWRHWAPPLERSKLATTTISGSYLGVMVGMPLSAYLVSYVNWHAPFYAYGVLGILWAVWWLRISAPSPAAHHHISDEERKYIMQQVGPVTTGETTLTTIPWRKILTSLPVWAIVFASFCRSWSFFMLLGNQLTYMQDVLKMKTHDSGLVSALPQLLLALTIIASGQIADYLRSSGKMSTTTVRKMFNSIGFLGEALFLCGLAFITEPYIAVSLLVLASGTSGCEMAGFNVNHFDIAPRYAPILMGFSNGFGALAGIGGFLTEHLTKDNPEGWQACFLVAMCVDLFGFAFFAIFASGEEQEWAREQEPQQSLDDIVHRFSSAVRRMSSGLHRPSLRKKHSRADGGIEDCRSVVSVAEQEYEEAQIDERERRVANV</sequence>
<feature type="transmembrane region" description="Helical" evidence="6">
    <location>
        <begin position="277"/>
        <end position="301"/>
    </location>
</feature>
<keyword evidence="4 6" id="KW-0472">Membrane</keyword>
<dbReference type="GO" id="GO:0098700">
    <property type="term" value="P:neurotransmitter loading into synaptic vesicle"/>
    <property type="evidence" value="ECO:0007669"/>
    <property type="project" value="TreeGrafter"/>
</dbReference>
<dbReference type="PANTHER" id="PTHR11662">
    <property type="entry name" value="SOLUTE CARRIER FAMILY 17"/>
    <property type="match status" value="1"/>
</dbReference>
<dbReference type="PROSITE" id="PS50850">
    <property type="entry name" value="MFS"/>
    <property type="match status" value="1"/>
</dbReference>
<protein>
    <submittedName>
        <fullName evidence="9">MFS domain-containing protein</fullName>
    </submittedName>
</protein>
<evidence type="ECO:0000259" key="7">
    <source>
        <dbReference type="PROSITE" id="PS50850"/>
    </source>
</evidence>
<feature type="transmembrane region" description="Helical" evidence="6">
    <location>
        <begin position="538"/>
        <end position="559"/>
    </location>
</feature>
<dbReference type="InterPro" id="IPR020846">
    <property type="entry name" value="MFS_dom"/>
</dbReference>
<feature type="transmembrane region" description="Helical" evidence="6">
    <location>
        <begin position="447"/>
        <end position="470"/>
    </location>
</feature>